<reference evidence="4 5" key="1">
    <citation type="submission" date="2015-12" db="EMBL/GenBank/DDBJ databases">
        <title>Draft genome sequence of Acidibacillus ferrooxidans ITV001, isolated from a chalcopyrite acid mine drainage site in Brazil.</title>
        <authorList>
            <person name="Dall'Agnol H."/>
            <person name="Nancucheo I."/>
            <person name="Johnson B."/>
            <person name="Oliveira R."/>
            <person name="Leite L."/>
            <person name="Pylro V."/>
            <person name="Nunes G.L."/>
            <person name="Tzotzos G."/>
            <person name="Fernandes G.R."/>
            <person name="Dutra J."/>
            <person name="Orellana S.C."/>
            <person name="Oliveira G."/>
        </authorList>
    </citation>
    <scope>NUCLEOTIDE SEQUENCE [LARGE SCALE GENOMIC DNA]</scope>
    <source>
        <strain evidence="5">ITV01</strain>
    </source>
</reference>
<dbReference type="PANTHER" id="PTHR43080">
    <property type="entry name" value="CBS DOMAIN-CONTAINING PROTEIN CBSX3, MITOCHONDRIAL"/>
    <property type="match status" value="1"/>
</dbReference>
<evidence type="ECO:0000313" key="4">
    <source>
        <dbReference type="EMBL" id="KUO96217.1"/>
    </source>
</evidence>
<accession>A0A101XRI3</accession>
<dbReference type="EMBL" id="LPVJ01000020">
    <property type="protein sequence ID" value="KUO96217.1"/>
    <property type="molecule type" value="Genomic_DNA"/>
</dbReference>
<dbReference type="AlphaFoldDB" id="A0A101XRI3"/>
<name>A0A101XRI3_9BACL</name>
<dbReference type="InterPro" id="IPR000644">
    <property type="entry name" value="CBS_dom"/>
</dbReference>
<dbReference type="PANTHER" id="PTHR43080:SF2">
    <property type="entry name" value="CBS DOMAIN-CONTAINING PROTEIN"/>
    <property type="match status" value="1"/>
</dbReference>
<dbReference type="SUPFAM" id="SSF54631">
    <property type="entry name" value="CBS-domain pair"/>
    <property type="match status" value="1"/>
</dbReference>
<keyword evidence="5" id="KW-1185">Reference proteome</keyword>
<dbReference type="InterPro" id="IPR051257">
    <property type="entry name" value="Diverse_CBS-Domain"/>
</dbReference>
<organism evidence="4 5">
    <name type="scientific">Ferroacidibacillus organovorans</name>
    <dbReference type="NCBI Taxonomy" id="1765683"/>
    <lineage>
        <taxon>Bacteria</taxon>
        <taxon>Bacillati</taxon>
        <taxon>Bacillota</taxon>
        <taxon>Bacilli</taxon>
        <taxon>Bacillales</taxon>
        <taxon>Alicyclobacillaceae</taxon>
        <taxon>Ferroacidibacillus</taxon>
    </lineage>
</organism>
<dbReference type="Proteomes" id="UP000053557">
    <property type="component" value="Unassembled WGS sequence"/>
</dbReference>
<proteinExistence type="predicted"/>
<evidence type="ECO:0000256" key="1">
    <source>
        <dbReference type="ARBA" id="ARBA00023122"/>
    </source>
</evidence>
<feature type="domain" description="CBS" evidence="3">
    <location>
        <begin position="74"/>
        <end position="131"/>
    </location>
</feature>
<dbReference type="SMART" id="SM00116">
    <property type="entry name" value="CBS"/>
    <property type="match status" value="2"/>
</dbReference>
<dbReference type="Gene3D" id="3.10.580.10">
    <property type="entry name" value="CBS-domain"/>
    <property type="match status" value="1"/>
</dbReference>
<dbReference type="PROSITE" id="PS51371">
    <property type="entry name" value="CBS"/>
    <property type="match status" value="2"/>
</dbReference>
<dbReference type="InterPro" id="IPR046342">
    <property type="entry name" value="CBS_dom_sf"/>
</dbReference>
<evidence type="ECO:0000259" key="3">
    <source>
        <dbReference type="PROSITE" id="PS51371"/>
    </source>
</evidence>
<comment type="caution">
    <text evidence="4">The sequence shown here is derived from an EMBL/GenBank/DDBJ whole genome shotgun (WGS) entry which is preliminary data.</text>
</comment>
<evidence type="ECO:0000313" key="5">
    <source>
        <dbReference type="Proteomes" id="UP000053557"/>
    </source>
</evidence>
<sequence>MSMKVRDLMTSHVVTCATNATCEDAAKKMRTEKVGSIPVVEGSKLVGIITDRDIVVECVAQGKSCSETQVATVMTKNPITCTPEIDAHEAARIMAKEQIRRLPVIENGTLCGVCALGDLAVVDIHVNEAGEALSGISEQTQVH</sequence>
<keyword evidence="1 2" id="KW-0129">CBS domain</keyword>
<dbReference type="CDD" id="cd04622">
    <property type="entry name" value="CBS_pair_HRP1_like"/>
    <property type="match status" value="1"/>
</dbReference>
<dbReference type="Pfam" id="PF00571">
    <property type="entry name" value="CBS"/>
    <property type="match status" value="2"/>
</dbReference>
<protein>
    <submittedName>
        <fullName evidence="4">Inosine-5'-monophosphate dehydrogenase</fullName>
    </submittedName>
</protein>
<gene>
    <name evidence="4" type="ORF">ATW55_09645</name>
</gene>
<feature type="domain" description="CBS" evidence="3">
    <location>
        <begin position="9"/>
        <end position="64"/>
    </location>
</feature>
<evidence type="ECO:0000256" key="2">
    <source>
        <dbReference type="PROSITE-ProRule" id="PRU00703"/>
    </source>
</evidence>